<keyword evidence="3" id="KW-1185">Reference proteome</keyword>
<feature type="region of interest" description="Disordered" evidence="1">
    <location>
        <begin position="78"/>
        <end position="209"/>
    </location>
</feature>
<evidence type="ECO:0000256" key="1">
    <source>
        <dbReference type="SAM" id="MobiDB-lite"/>
    </source>
</evidence>
<feature type="compositionally biased region" description="Low complexity" evidence="1">
    <location>
        <begin position="45"/>
        <end position="57"/>
    </location>
</feature>
<proteinExistence type="predicted"/>
<sequence length="337" mass="37929">MALQKRLLKVIASKRFTTPASDNRPPPPETPSTFGDDYEYDRSSRQSSMGRSSSAQSLPLSLHAPQYAHLLEEARSITSSRIRNPQLFDRRRDSPYSTGPSSSMRAPDAYGDPGRQGYEQTSSSGHSTHHPETSFKVPEMTQMRHDRPLSIVAPLRRASSAPMRDPEVSLSREYEELPDLRHLETPPRSLPPPTSILLPPLNHVSTRSSTVPISIPSSRLRKVSSNSSVKDLVRSFEGLTEEIEREAVRSTPRSQSQGAEVSISRKRAESGSSSFWFRRDHEIKRDDDNDEDVGNDTFREIERRASPSSSSSTLPKQRAIPPSAPPKKRMSFLNWRW</sequence>
<evidence type="ECO:0000313" key="3">
    <source>
        <dbReference type="Proteomes" id="UP000886523"/>
    </source>
</evidence>
<feature type="region of interest" description="Disordered" evidence="1">
    <location>
        <begin position="245"/>
        <end position="337"/>
    </location>
</feature>
<comment type="caution">
    <text evidence="2">The sequence shown here is derived from an EMBL/GenBank/DDBJ whole genome shotgun (WGS) entry which is preliminary data.</text>
</comment>
<dbReference type="EMBL" id="MU128934">
    <property type="protein sequence ID" value="KAF9517062.1"/>
    <property type="molecule type" value="Genomic_DNA"/>
</dbReference>
<reference evidence="2" key="1">
    <citation type="journal article" date="2020" name="Nat. Commun.">
        <title>Large-scale genome sequencing of mycorrhizal fungi provides insights into the early evolution of symbiotic traits.</title>
        <authorList>
            <person name="Miyauchi S."/>
            <person name="Kiss E."/>
            <person name="Kuo A."/>
            <person name="Drula E."/>
            <person name="Kohler A."/>
            <person name="Sanchez-Garcia M."/>
            <person name="Morin E."/>
            <person name="Andreopoulos B."/>
            <person name="Barry K.W."/>
            <person name="Bonito G."/>
            <person name="Buee M."/>
            <person name="Carver A."/>
            <person name="Chen C."/>
            <person name="Cichocki N."/>
            <person name="Clum A."/>
            <person name="Culley D."/>
            <person name="Crous P.W."/>
            <person name="Fauchery L."/>
            <person name="Girlanda M."/>
            <person name="Hayes R.D."/>
            <person name="Keri Z."/>
            <person name="LaButti K."/>
            <person name="Lipzen A."/>
            <person name="Lombard V."/>
            <person name="Magnuson J."/>
            <person name="Maillard F."/>
            <person name="Murat C."/>
            <person name="Nolan M."/>
            <person name="Ohm R.A."/>
            <person name="Pangilinan J."/>
            <person name="Pereira M.F."/>
            <person name="Perotto S."/>
            <person name="Peter M."/>
            <person name="Pfister S."/>
            <person name="Riley R."/>
            <person name="Sitrit Y."/>
            <person name="Stielow J.B."/>
            <person name="Szollosi G."/>
            <person name="Zifcakova L."/>
            <person name="Stursova M."/>
            <person name="Spatafora J.W."/>
            <person name="Tedersoo L."/>
            <person name="Vaario L.M."/>
            <person name="Yamada A."/>
            <person name="Yan M."/>
            <person name="Wang P."/>
            <person name="Xu J."/>
            <person name="Bruns T."/>
            <person name="Baldrian P."/>
            <person name="Vilgalys R."/>
            <person name="Dunand C."/>
            <person name="Henrissat B."/>
            <person name="Grigoriev I.V."/>
            <person name="Hibbett D."/>
            <person name="Nagy L.G."/>
            <person name="Martin F.M."/>
        </authorList>
    </citation>
    <scope>NUCLEOTIDE SEQUENCE</scope>
    <source>
        <strain evidence="2">UP504</strain>
    </source>
</reference>
<feature type="compositionally biased region" description="Basic and acidic residues" evidence="1">
    <location>
        <begin position="164"/>
        <end position="185"/>
    </location>
</feature>
<protein>
    <submittedName>
        <fullName evidence="2">Uncharacterized protein</fullName>
    </submittedName>
</protein>
<dbReference type="Proteomes" id="UP000886523">
    <property type="component" value="Unassembled WGS sequence"/>
</dbReference>
<accession>A0A9P6B499</accession>
<organism evidence="2 3">
    <name type="scientific">Hydnum rufescens UP504</name>
    <dbReference type="NCBI Taxonomy" id="1448309"/>
    <lineage>
        <taxon>Eukaryota</taxon>
        <taxon>Fungi</taxon>
        <taxon>Dikarya</taxon>
        <taxon>Basidiomycota</taxon>
        <taxon>Agaricomycotina</taxon>
        <taxon>Agaricomycetes</taxon>
        <taxon>Cantharellales</taxon>
        <taxon>Hydnaceae</taxon>
        <taxon>Hydnum</taxon>
    </lineage>
</organism>
<dbReference type="AlphaFoldDB" id="A0A9P6B499"/>
<feature type="compositionally biased region" description="Polar residues" evidence="1">
    <location>
        <begin position="95"/>
        <end position="104"/>
    </location>
</feature>
<name>A0A9P6B499_9AGAM</name>
<gene>
    <name evidence="2" type="ORF">BS47DRAFT_566226</name>
</gene>
<evidence type="ECO:0000313" key="2">
    <source>
        <dbReference type="EMBL" id="KAF9517062.1"/>
    </source>
</evidence>
<feature type="compositionally biased region" description="Basic and acidic residues" evidence="1">
    <location>
        <begin position="277"/>
        <end position="287"/>
    </location>
</feature>
<feature type="region of interest" description="Disordered" evidence="1">
    <location>
        <begin position="13"/>
        <end position="60"/>
    </location>
</feature>